<reference evidence="13" key="1">
    <citation type="submission" date="2020-10" db="EMBL/GenBank/DDBJ databases">
        <authorList>
            <person name="Gilroy R."/>
        </authorList>
    </citation>
    <scope>NUCLEOTIDE SEQUENCE</scope>
    <source>
        <strain evidence="13">ChiW13-3771</strain>
    </source>
</reference>
<keyword evidence="2 8" id="KW-0859">Xylose metabolism</keyword>
<reference evidence="13" key="2">
    <citation type="journal article" date="2021" name="PeerJ">
        <title>Extensive microbial diversity within the chicken gut microbiome revealed by metagenomics and culture.</title>
        <authorList>
            <person name="Gilroy R."/>
            <person name="Ravi A."/>
            <person name="Getino M."/>
            <person name="Pursley I."/>
            <person name="Horton D.L."/>
            <person name="Alikhan N.F."/>
            <person name="Baker D."/>
            <person name="Gharbi K."/>
            <person name="Hall N."/>
            <person name="Watson M."/>
            <person name="Adriaenssens E.M."/>
            <person name="Foster-Nyarko E."/>
            <person name="Jarju S."/>
            <person name="Secka A."/>
            <person name="Antonio M."/>
            <person name="Oren A."/>
            <person name="Chaudhuri R.R."/>
            <person name="La Ragione R."/>
            <person name="Hildebrand F."/>
            <person name="Pallen M.J."/>
        </authorList>
    </citation>
    <scope>NUCLEOTIDE SEQUENCE</scope>
    <source>
        <strain evidence="13">ChiW13-3771</strain>
    </source>
</reference>
<organism evidence="13 14">
    <name type="scientific">Candidatus Fimimorpha faecalis</name>
    <dbReference type="NCBI Taxonomy" id="2840824"/>
    <lineage>
        <taxon>Bacteria</taxon>
        <taxon>Bacillati</taxon>
        <taxon>Bacillota</taxon>
        <taxon>Clostridia</taxon>
        <taxon>Eubacteriales</taxon>
        <taxon>Candidatus Fimimorpha</taxon>
    </lineage>
</organism>
<dbReference type="GO" id="GO:0005524">
    <property type="term" value="F:ATP binding"/>
    <property type="evidence" value="ECO:0007669"/>
    <property type="project" value="UniProtKB-UniRule"/>
</dbReference>
<dbReference type="CDD" id="cd07808">
    <property type="entry name" value="ASKHA_NBD_FGGY_EcXK-like"/>
    <property type="match status" value="1"/>
</dbReference>
<evidence type="ECO:0000256" key="6">
    <source>
        <dbReference type="ARBA" id="ARBA00022840"/>
    </source>
</evidence>
<dbReference type="GO" id="GO:0042732">
    <property type="term" value="P:D-xylose metabolic process"/>
    <property type="evidence" value="ECO:0007669"/>
    <property type="project" value="UniProtKB-KW"/>
</dbReference>
<keyword evidence="3 8" id="KW-0808">Transferase</keyword>
<evidence type="ECO:0000256" key="2">
    <source>
        <dbReference type="ARBA" id="ARBA00022629"/>
    </source>
</evidence>
<sequence length="488" mass="54242">MLFIGIDLGTSAVKLLLMDQDGQIHKIVSKEYPIYFPHPGWSEQRPEDWFAQTMDGIKELIADCDRTEVKGISFGGQMHGLVILDENDHVIRPAILWNDGRTGKETDYLNEVIGKDKLSQYTANIAFAGFTAPKILWMRENEPENFAKIQKIMLPKDYLAYCLSGTFCTDYSDASGMLLLDVEHKCWSNEMLDLCGITEQQLPTLYESYDVVGTIKSEIAQELGLLPDTKIIAGAGDNAAAAVGTGTVGNGRCNLSLGTSGTIFISSKEFRVDEHNALHSFDHADGYYHLMGCMLSAASCNKWWMDEILKTTAYQEEQENITKLGENSVFYLPYLMGERSPHNDPKARATFTGMTMDTTREDMTLAVLEGVAFGLRDSLEIARKLGIPIQRSKICGGGAKSPLWRKIIANVMNLSLDIIESEEGPGYGAAMLAAVGCGIFETVEDAANKLVKVTDTVEPDPELVNKYEKRYQQFKQIYPALKDIFQQI</sequence>
<dbReference type="PROSITE" id="PS00445">
    <property type="entry name" value="FGGY_KINASES_2"/>
    <property type="match status" value="1"/>
</dbReference>
<dbReference type="InterPro" id="IPR018483">
    <property type="entry name" value="Carb_kinase_FGGY_CS"/>
</dbReference>
<name>A0A9D1JDD4_9FIRM</name>
<feature type="active site" description="Proton acceptor" evidence="8">
    <location>
        <position position="237"/>
    </location>
</feature>
<evidence type="ECO:0000256" key="8">
    <source>
        <dbReference type="HAMAP-Rule" id="MF_02220"/>
    </source>
</evidence>
<dbReference type="EC" id="2.7.1.17" evidence="8 10"/>
<protein>
    <recommendedName>
        <fullName evidence="8 10">Xylulose kinase</fullName>
        <shortName evidence="8 10">Xylulokinase</shortName>
        <ecNumber evidence="8 10">2.7.1.17</ecNumber>
    </recommendedName>
</protein>
<dbReference type="EMBL" id="DVHN01000106">
    <property type="protein sequence ID" value="HIR88967.1"/>
    <property type="molecule type" value="Genomic_DNA"/>
</dbReference>
<feature type="site" description="Important for activity" evidence="8">
    <location>
        <position position="7"/>
    </location>
</feature>
<keyword evidence="4 8" id="KW-0547">Nucleotide-binding</keyword>
<dbReference type="PIRSF" id="PIRSF000538">
    <property type="entry name" value="GlpK"/>
    <property type="match status" value="1"/>
</dbReference>
<dbReference type="SUPFAM" id="SSF53067">
    <property type="entry name" value="Actin-like ATPase domain"/>
    <property type="match status" value="2"/>
</dbReference>
<comment type="function">
    <text evidence="8">Catalyzes the phosphorylation of D-xylulose to D-xylulose 5-phosphate.</text>
</comment>
<dbReference type="InterPro" id="IPR018484">
    <property type="entry name" value="FGGY_N"/>
</dbReference>
<evidence type="ECO:0000259" key="12">
    <source>
        <dbReference type="Pfam" id="PF02782"/>
    </source>
</evidence>
<dbReference type="InterPro" id="IPR018485">
    <property type="entry name" value="FGGY_C"/>
</dbReference>
<evidence type="ECO:0000256" key="3">
    <source>
        <dbReference type="ARBA" id="ARBA00022679"/>
    </source>
</evidence>
<evidence type="ECO:0000256" key="5">
    <source>
        <dbReference type="ARBA" id="ARBA00022777"/>
    </source>
</evidence>
<keyword evidence="7 8" id="KW-0119">Carbohydrate metabolism</keyword>
<keyword evidence="6 8" id="KW-0067">ATP-binding</keyword>
<dbReference type="InterPro" id="IPR006000">
    <property type="entry name" value="Xylulokinase"/>
</dbReference>
<feature type="binding site" evidence="8">
    <location>
        <begin position="78"/>
        <end position="79"/>
    </location>
    <ligand>
        <name>substrate</name>
    </ligand>
</feature>
<comment type="catalytic activity">
    <reaction evidence="8 10">
        <text>D-xylulose + ATP = D-xylulose 5-phosphate + ADP + H(+)</text>
        <dbReference type="Rhea" id="RHEA:10964"/>
        <dbReference type="ChEBI" id="CHEBI:15378"/>
        <dbReference type="ChEBI" id="CHEBI:17140"/>
        <dbReference type="ChEBI" id="CHEBI:30616"/>
        <dbReference type="ChEBI" id="CHEBI:57737"/>
        <dbReference type="ChEBI" id="CHEBI:456216"/>
        <dbReference type="EC" id="2.7.1.17"/>
    </reaction>
</comment>
<dbReference type="InterPro" id="IPR000577">
    <property type="entry name" value="Carb_kinase_FGGY"/>
</dbReference>
<keyword evidence="5 8" id="KW-0418">Kinase</keyword>
<evidence type="ECO:0000256" key="1">
    <source>
        <dbReference type="ARBA" id="ARBA00009156"/>
    </source>
</evidence>
<evidence type="ECO:0000313" key="14">
    <source>
        <dbReference type="Proteomes" id="UP000824201"/>
    </source>
</evidence>
<evidence type="ECO:0000259" key="11">
    <source>
        <dbReference type="Pfam" id="PF00370"/>
    </source>
</evidence>
<dbReference type="AlphaFoldDB" id="A0A9D1JDD4"/>
<feature type="domain" description="Carbohydrate kinase FGGY N-terminal" evidence="11">
    <location>
        <begin position="3"/>
        <end position="244"/>
    </location>
</feature>
<dbReference type="PRINTS" id="PR00475">
    <property type="entry name" value="HEXOKINASE"/>
</dbReference>
<dbReference type="Proteomes" id="UP000824201">
    <property type="component" value="Unassembled WGS sequence"/>
</dbReference>
<dbReference type="NCBIfam" id="TIGR01312">
    <property type="entry name" value="XylB"/>
    <property type="match status" value="1"/>
</dbReference>
<gene>
    <name evidence="8 10 13" type="primary">xylB</name>
    <name evidence="13" type="ORF">IAC96_08470</name>
</gene>
<accession>A0A9D1JDD4</accession>
<dbReference type="GO" id="GO:0004856">
    <property type="term" value="F:D-xylulokinase activity"/>
    <property type="evidence" value="ECO:0007669"/>
    <property type="project" value="UniProtKB-UniRule"/>
</dbReference>
<dbReference type="GO" id="GO:0005998">
    <property type="term" value="P:xylulose catabolic process"/>
    <property type="evidence" value="ECO:0007669"/>
    <property type="project" value="UniProtKB-UniRule"/>
</dbReference>
<dbReference type="Pfam" id="PF02782">
    <property type="entry name" value="FGGY_C"/>
    <property type="match status" value="1"/>
</dbReference>
<dbReference type="InterPro" id="IPR043129">
    <property type="entry name" value="ATPase_NBD"/>
</dbReference>
<evidence type="ECO:0000313" key="13">
    <source>
        <dbReference type="EMBL" id="HIR88967.1"/>
    </source>
</evidence>
<dbReference type="HAMAP" id="MF_02220">
    <property type="entry name" value="XylB"/>
    <property type="match status" value="1"/>
</dbReference>
<feature type="domain" description="Carbohydrate kinase FGGY C-terminal" evidence="12">
    <location>
        <begin position="254"/>
        <end position="436"/>
    </location>
</feature>
<evidence type="ECO:0000256" key="4">
    <source>
        <dbReference type="ARBA" id="ARBA00022741"/>
    </source>
</evidence>
<proteinExistence type="inferred from homology"/>
<dbReference type="InterPro" id="IPR050406">
    <property type="entry name" value="FGGY_Carb_Kinase"/>
</dbReference>
<comment type="similarity">
    <text evidence="1 8 9">Belongs to the FGGY kinase family.</text>
</comment>
<dbReference type="Gene3D" id="3.30.420.40">
    <property type="match status" value="2"/>
</dbReference>
<comment type="caution">
    <text evidence="13">The sequence shown here is derived from an EMBL/GenBank/DDBJ whole genome shotgun (WGS) entry which is preliminary data.</text>
</comment>
<dbReference type="PANTHER" id="PTHR43095:SF5">
    <property type="entry name" value="XYLULOSE KINASE"/>
    <property type="match status" value="1"/>
</dbReference>
<evidence type="ECO:0000256" key="7">
    <source>
        <dbReference type="ARBA" id="ARBA00023277"/>
    </source>
</evidence>
<dbReference type="PANTHER" id="PTHR43095">
    <property type="entry name" value="SUGAR KINASE"/>
    <property type="match status" value="1"/>
</dbReference>
<evidence type="ECO:0000256" key="10">
    <source>
        <dbReference type="RuleBase" id="RU364073"/>
    </source>
</evidence>
<evidence type="ECO:0000256" key="9">
    <source>
        <dbReference type="RuleBase" id="RU003733"/>
    </source>
</evidence>
<dbReference type="PROSITE" id="PS00933">
    <property type="entry name" value="FGGY_KINASES_1"/>
    <property type="match status" value="1"/>
</dbReference>
<dbReference type="Pfam" id="PF00370">
    <property type="entry name" value="FGGY_N"/>
    <property type="match status" value="1"/>
</dbReference>